<dbReference type="RefSeq" id="WP_014802261.1">
    <property type="nucleotide sequence ID" value="NC_018020.1"/>
</dbReference>
<dbReference type="EMBL" id="CP002959">
    <property type="protein sequence ID" value="AFM11744.1"/>
    <property type="molecule type" value="Genomic_DNA"/>
</dbReference>
<accession>I4B387</accession>
<dbReference type="STRING" id="869212.Turpa_1096"/>
<gene>
    <name evidence="1" type="ordered locus">Turpa_1096</name>
</gene>
<sequence length="839" mass="90627">MRIFNQRRFLRSGIVSWLMIIGLLGSCARSRKVTEFRKKQAADAGVVYTPTQWVQAIGEQKANYLLTHNGRELNQLTSGAGVSNIVELLKAISDVTRIGALIGNDYENSGLGVARLLRLMVRVDDFMAEVRFDGEEPRDYDTIADLAAIVNGLSDVAAVNDKIVALFNAMEVTRTMIDGNNGENDERKIDKVAILIAHLDPVSTLHLLINEMSADAVKGNLAHILLGVNSPNHLVDVVENIASAGSGNYRRLVYILNNINTSAADILARLINDVYLMRSPSHASRAKLYALVNLIESGLDWSEANMAVNQPGGIQNFNIEFSTPHGPDSGMARLVALLNEAGGDSADTAVEASKLAWLINNLPEGDGTIKLVRLLQDMDRITDLTNAEDNGLLELLTNPATDSTGIKNLTNLVETIPLADFRRLRIFVNGVQGNGLGGTLSDQSDFRSQVAEVLKQVPNSHINRVLTILQTLSPADGILNLIRVLKDSSVPKLVPLICDVQTERLTYLIETVPNPIKLTQLINRFHILKMNLVVLLINGVTGSHNIDTAAGQRSGATGLGKLVNLIEYASSREDIADAINELSSAEHITRLLEIINPHANSTNLVCLFSELTSVSYASGADLGLVIAGLDDESYDPRKLRLILTHITQCGGAQETLTGLTNIPSDFTLLAQLMGTQSTHTQGVGHAAVAQLIKSLQEEPNLEATAERLARVLKGVNAEVTYVPAIEGRISKREAFVRLLNTTVGSGIVYSDESVGPIAFPGLGPIHLATMINKAADPIPPQVLDSLTILLNDNDLMEKLAFVGCIDRVGDPDPFVAGHVQSPDFYTPCAAMGAAEKWLP</sequence>
<dbReference type="PROSITE" id="PS51257">
    <property type="entry name" value="PROKAR_LIPOPROTEIN"/>
    <property type="match status" value="1"/>
</dbReference>
<evidence type="ECO:0000313" key="2">
    <source>
        <dbReference type="Proteomes" id="UP000006048"/>
    </source>
</evidence>
<reference evidence="1 2" key="1">
    <citation type="submission" date="2012-06" db="EMBL/GenBank/DDBJ databases">
        <title>The complete chromosome of genome of Turneriella parva DSM 21527.</title>
        <authorList>
            <consortium name="US DOE Joint Genome Institute (JGI-PGF)"/>
            <person name="Lucas S."/>
            <person name="Han J."/>
            <person name="Lapidus A."/>
            <person name="Bruce D."/>
            <person name="Goodwin L."/>
            <person name="Pitluck S."/>
            <person name="Peters L."/>
            <person name="Kyrpides N."/>
            <person name="Mavromatis K."/>
            <person name="Ivanova N."/>
            <person name="Mikhailova N."/>
            <person name="Chertkov O."/>
            <person name="Detter J.C."/>
            <person name="Tapia R."/>
            <person name="Han C."/>
            <person name="Land M."/>
            <person name="Hauser L."/>
            <person name="Markowitz V."/>
            <person name="Cheng J.-F."/>
            <person name="Hugenholtz P."/>
            <person name="Woyke T."/>
            <person name="Wu D."/>
            <person name="Gronow S."/>
            <person name="Wellnitz S."/>
            <person name="Brambilla E."/>
            <person name="Klenk H.-P."/>
            <person name="Eisen J.A."/>
        </authorList>
    </citation>
    <scope>NUCLEOTIDE SEQUENCE [LARGE SCALE GENOMIC DNA]</scope>
    <source>
        <strain evidence="2">ATCC BAA-1111 / DSM 21527 / NCTC 11395 / H</strain>
    </source>
</reference>
<dbReference type="HOGENOM" id="CLU_338867_0_0_12"/>
<proteinExistence type="predicted"/>
<dbReference type="AlphaFoldDB" id="I4B387"/>
<dbReference type="Proteomes" id="UP000006048">
    <property type="component" value="Chromosome"/>
</dbReference>
<protein>
    <submittedName>
        <fullName evidence="1">Uncharacterized protein</fullName>
    </submittedName>
</protein>
<dbReference type="KEGG" id="tpx:Turpa_1096"/>
<dbReference type="PATRIC" id="fig|869212.3.peg.1078"/>
<evidence type="ECO:0000313" key="1">
    <source>
        <dbReference type="EMBL" id="AFM11744.1"/>
    </source>
</evidence>
<name>I4B387_TURPD</name>
<organism evidence="1 2">
    <name type="scientific">Turneriella parva (strain ATCC BAA-1111 / DSM 21527 / NCTC 11395 / H)</name>
    <name type="common">Leptospira parva</name>
    <dbReference type="NCBI Taxonomy" id="869212"/>
    <lineage>
        <taxon>Bacteria</taxon>
        <taxon>Pseudomonadati</taxon>
        <taxon>Spirochaetota</taxon>
        <taxon>Spirochaetia</taxon>
        <taxon>Leptospirales</taxon>
        <taxon>Leptospiraceae</taxon>
        <taxon>Turneriella</taxon>
    </lineage>
</organism>
<keyword evidence="2" id="KW-1185">Reference proteome</keyword>